<dbReference type="EMBL" id="QBMN01000014">
    <property type="protein sequence ID" value="PZO44773.1"/>
    <property type="molecule type" value="Genomic_DNA"/>
</dbReference>
<comment type="caution">
    <text evidence="1">The sequence shown here is derived from an EMBL/GenBank/DDBJ whole genome shotgun (WGS) entry which is preliminary data.</text>
</comment>
<reference evidence="2" key="1">
    <citation type="submission" date="2018-04" db="EMBL/GenBank/DDBJ databases">
        <authorList>
            <person name="Cornet L."/>
        </authorList>
    </citation>
    <scope>NUCLEOTIDE SEQUENCE [LARGE SCALE GENOMIC DNA]</scope>
</reference>
<name>A0A2W4WI15_9CYAN</name>
<reference evidence="1 2" key="2">
    <citation type="submission" date="2018-06" db="EMBL/GenBank/DDBJ databases">
        <title>Metagenomic assembly of (sub)arctic Cyanobacteria and their associated microbiome from non-axenic cultures.</title>
        <authorList>
            <person name="Baurain D."/>
        </authorList>
    </citation>
    <scope>NUCLEOTIDE SEQUENCE [LARGE SCALE GENOMIC DNA]</scope>
    <source>
        <strain evidence="1">ULC041bin1</strain>
    </source>
</reference>
<proteinExistence type="predicted"/>
<accession>A0A2W4WI15</accession>
<dbReference type="Proteomes" id="UP000249081">
    <property type="component" value="Unassembled WGS sequence"/>
</dbReference>
<evidence type="ECO:0000313" key="2">
    <source>
        <dbReference type="Proteomes" id="UP000249081"/>
    </source>
</evidence>
<evidence type="ECO:0000313" key="1">
    <source>
        <dbReference type="EMBL" id="PZO44773.1"/>
    </source>
</evidence>
<protein>
    <recommendedName>
        <fullName evidence="3">Transposase</fullName>
    </recommendedName>
</protein>
<gene>
    <name evidence="1" type="ORF">DCF17_03425</name>
</gene>
<sequence>MEEQRLSFALMLSYLNRVLEGVEDPRQPSNARRYHLWDLVLGAFSVFYLQCPSFLEHQRQMQSRHGHNNAQRLFGVMTIPTPNQIKNVVDGVSAALLFPVFRWVCQALSAQGFLKAYEVLGGQILVGLDGTEYFSSASIHCAQCSHRTHKSGDVSYHHDVILPVIVAPGQEQVISLMPEFIRPAIAQGNRI</sequence>
<evidence type="ECO:0008006" key="3">
    <source>
        <dbReference type="Google" id="ProtNLM"/>
    </source>
</evidence>
<dbReference type="AlphaFoldDB" id="A0A2W4WI15"/>
<organism evidence="1 2">
    <name type="scientific">Shackletoniella antarctica</name>
    <dbReference type="NCBI Taxonomy" id="268115"/>
    <lineage>
        <taxon>Bacteria</taxon>
        <taxon>Bacillati</taxon>
        <taxon>Cyanobacteriota</taxon>
        <taxon>Cyanophyceae</taxon>
        <taxon>Oculatellales</taxon>
        <taxon>Oculatellaceae</taxon>
        <taxon>Shackletoniella</taxon>
    </lineage>
</organism>